<evidence type="ECO:0000313" key="2">
    <source>
        <dbReference type="Proteomes" id="UP000247702"/>
    </source>
</evidence>
<keyword evidence="2" id="KW-1185">Reference proteome</keyword>
<dbReference type="EMBL" id="BEXD01000050">
    <property type="protein sequence ID" value="GBB83749.1"/>
    <property type="molecule type" value="Genomic_DNA"/>
</dbReference>
<comment type="caution">
    <text evidence="1">The sequence shown here is derived from an EMBL/GenBank/DDBJ whole genome shotgun (WGS) entry which is preliminary data.</text>
</comment>
<dbReference type="AlphaFoldDB" id="A0A2Z6QDH7"/>
<gene>
    <name evidence="1" type="ORF">RclHR1_10420001</name>
</gene>
<protein>
    <submittedName>
        <fullName evidence="1">Uncharacterized protein</fullName>
    </submittedName>
</protein>
<accession>A0A2Z6QDH7</accession>
<organism evidence="1 2">
    <name type="scientific">Rhizophagus clarus</name>
    <dbReference type="NCBI Taxonomy" id="94130"/>
    <lineage>
        <taxon>Eukaryota</taxon>
        <taxon>Fungi</taxon>
        <taxon>Fungi incertae sedis</taxon>
        <taxon>Mucoromycota</taxon>
        <taxon>Glomeromycotina</taxon>
        <taxon>Glomeromycetes</taxon>
        <taxon>Glomerales</taxon>
        <taxon>Glomeraceae</taxon>
        <taxon>Rhizophagus</taxon>
    </lineage>
</organism>
<dbReference type="Proteomes" id="UP000247702">
    <property type="component" value="Unassembled WGS sequence"/>
</dbReference>
<reference evidence="1 2" key="1">
    <citation type="submission" date="2017-11" db="EMBL/GenBank/DDBJ databases">
        <title>The genome of Rhizophagus clarus HR1 reveals common genetic basis of auxotrophy among arbuscular mycorrhizal fungi.</title>
        <authorList>
            <person name="Kobayashi Y."/>
        </authorList>
    </citation>
    <scope>NUCLEOTIDE SEQUENCE [LARGE SCALE GENOMIC DNA]</scope>
    <source>
        <strain evidence="1 2">HR1</strain>
    </source>
</reference>
<sequence>MRINPKKARETKDKWFRKRGLTLHTITHVIKYYVKLGYKIASGEDIEMAIKGLSGTHIANLQPNREQETITEIQNWNEFTWVYNDEETGYIHTRPLPRFGELNKFSPSKIQKIVKNRIIIKPNPIISEHSNSQKPWNISRINHQENQMNELVN</sequence>
<name>A0A2Z6QDH7_9GLOM</name>
<evidence type="ECO:0000313" key="1">
    <source>
        <dbReference type="EMBL" id="GBB83749.1"/>
    </source>
</evidence>
<proteinExistence type="predicted"/>